<feature type="domain" description="XPG N-terminal" evidence="5">
    <location>
        <begin position="1"/>
        <end position="101"/>
    </location>
</feature>
<dbReference type="GO" id="GO:0006281">
    <property type="term" value="P:DNA repair"/>
    <property type="evidence" value="ECO:0007669"/>
    <property type="project" value="UniProtKB-ARBA"/>
</dbReference>
<keyword evidence="1" id="KW-0540">Nuclease</keyword>
<dbReference type="SUPFAM" id="SSF88723">
    <property type="entry name" value="PIN domain-like"/>
    <property type="match status" value="1"/>
</dbReference>
<evidence type="ECO:0000259" key="4">
    <source>
        <dbReference type="SMART" id="SM00484"/>
    </source>
</evidence>
<dbReference type="PANTHER" id="PTHR11081">
    <property type="entry name" value="FLAP ENDONUCLEASE FAMILY MEMBER"/>
    <property type="match status" value="1"/>
</dbReference>
<dbReference type="Gene3D" id="1.10.150.20">
    <property type="entry name" value="5' to 3' exonuclease, C-terminal subdomain"/>
    <property type="match status" value="1"/>
</dbReference>
<feature type="domain" description="XPG-I" evidence="4">
    <location>
        <begin position="108"/>
        <end position="184"/>
    </location>
</feature>
<sequence length="792" mass="85960">MGIKGIYRELGAGRRVSLAKLAADSFDTSDRPLRIAIDVAIWLFQAQAAQGGTNPAVRTLFYRLARLLGTPVQPVFVFDGLKKPAFKRNKRSGRGDAVATAQAKRLIRLFGFAIHDAPGEAEAECALLQVHGIVDAVLSEDVDTIMFGCTKTLRNWSAESTSSKTPTHVSLYDVHDQAIAGLGLGREGMVLVALMSGGDYLPEGIPGCGVKVACEAAKAGFGRSLCRLKASDDGGMLAWRDSLIHELGTNENRHFRTKHKALVVPDDFPSLEVLRYYTHPVVSQQSGLDSVRVKLQRKQELHLDALREFARETFGWDFRIGAVKFIRVLSQALLVHHMCQQREDSQQYVKRISGRREHSSTDTTQLRMAYVPLEVVPIDLSKEVEENIPFSRDGLALNSDVEYEPPSAGGEDGQGLEAAAAGGKTFDVTKPELAWVLESVVRKTIPKVFQEWEAKPAKAARQPPAKKAAGGTRALKTLSAGQKMLEQYFPIGKGPSMAHTAAAGSKAPPFGSHGRFQPPSLRNNPFRSPSPRQESKQYPPPALKIPASTAPWEVGSSPVTPRLRKPADRPETILISSSPVGAPALSPPPANSRPHPGPPSPDARKAPAPKFPSLAAGGTSQGLSRARKPRKQRTSTKNLAAAVKQSPMSKFISRSFEVSPSSATSPDKPQSRVLQAGREKEKAMDAEHDSDTSELEPLSALWSQAQESPVKRRHKEQSQRSKVSPTPSPTGKKKLLVPRASAVGFFSEAEVAAEEREQRMAREAEPLKKRGKRSGAVRWSDVSVIDLTGGGD</sequence>
<dbReference type="InterPro" id="IPR006084">
    <property type="entry name" value="XPG/Rad2"/>
</dbReference>
<dbReference type="GO" id="GO:0017108">
    <property type="term" value="F:5'-flap endonuclease activity"/>
    <property type="evidence" value="ECO:0007669"/>
    <property type="project" value="TreeGrafter"/>
</dbReference>
<feature type="compositionally biased region" description="Basic and acidic residues" evidence="3">
    <location>
        <begin position="677"/>
        <end position="691"/>
    </location>
</feature>
<evidence type="ECO:0000256" key="1">
    <source>
        <dbReference type="ARBA" id="ARBA00022722"/>
    </source>
</evidence>
<gene>
    <name evidence="6" type="ORF">OCS_05403</name>
</gene>
<feature type="compositionally biased region" description="Pro residues" evidence="3">
    <location>
        <begin position="585"/>
        <end position="601"/>
    </location>
</feature>
<feature type="compositionally biased region" description="Basic and acidic residues" evidence="3">
    <location>
        <begin position="757"/>
        <end position="768"/>
    </location>
</feature>
<reference evidence="6 7" key="1">
    <citation type="journal article" date="2013" name="Chin. Sci. Bull.">
        <title>Genome survey uncovers the secrets of sex and lifestyle in caterpillar fungus.</title>
        <authorList>
            <person name="Hu X."/>
            <person name="Zhang Y."/>
            <person name="Xiao G."/>
            <person name="Zheng P."/>
            <person name="Xia Y."/>
            <person name="Zhang X."/>
            <person name="St Leger R.J."/>
            <person name="Liu X."/>
            <person name="Wang C."/>
        </authorList>
    </citation>
    <scope>NUCLEOTIDE SEQUENCE [LARGE SCALE GENOMIC DNA]</scope>
    <source>
        <strain evidence="7">Co18 / CGMCC 3.14243</strain>
        <tissue evidence="6">Fruit-body</tissue>
    </source>
</reference>
<evidence type="ECO:0000259" key="5">
    <source>
        <dbReference type="SMART" id="SM00485"/>
    </source>
</evidence>
<dbReference type="InterPro" id="IPR006085">
    <property type="entry name" value="XPG_DNA_repair_N"/>
</dbReference>
<dbReference type="CDD" id="cd09906">
    <property type="entry name" value="H3TH_YEN1"/>
    <property type="match status" value="1"/>
</dbReference>
<dbReference type="Pfam" id="PF00867">
    <property type="entry name" value="XPG_I"/>
    <property type="match status" value="1"/>
</dbReference>
<proteinExistence type="predicted"/>
<evidence type="ECO:0000313" key="6">
    <source>
        <dbReference type="EMBL" id="EQK98888.1"/>
    </source>
</evidence>
<dbReference type="InterPro" id="IPR041177">
    <property type="entry name" value="GEN1_C"/>
</dbReference>
<dbReference type="Pfam" id="PF18380">
    <property type="entry name" value="GEN1_C"/>
    <property type="match status" value="1"/>
</dbReference>
<feature type="compositionally biased region" description="Polar residues" evidence="3">
    <location>
        <begin position="520"/>
        <end position="532"/>
    </location>
</feature>
<keyword evidence="2" id="KW-0378">Hydrolase</keyword>
<dbReference type="Gene3D" id="3.40.50.1010">
    <property type="entry name" value="5'-nuclease"/>
    <property type="match status" value="2"/>
</dbReference>
<dbReference type="Proteomes" id="UP000019374">
    <property type="component" value="Unassembled WGS sequence"/>
</dbReference>
<protein>
    <submittedName>
        <fullName evidence="6">Flap structure-specific endonuclease</fullName>
    </submittedName>
</protein>
<dbReference type="InterPro" id="IPR006086">
    <property type="entry name" value="XPG-I_dom"/>
</dbReference>
<dbReference type="Pfam" id="PF00752">
    <property type="entry name" value="XPG_N"/>
    <property type="match status" value="1"/>
</dbReference>
<name>T5A8H4_OPHSC</name>
<feature type="region of interest" description="Disordered" evidence="3">
    <location>
        <begin position="497"/>
        <end position="735"/>
    </location>
</feature>
<dbReference type="EMBL" id="KE653899">
    <property type="protein sequence ID" value="EQK98888.1"/>
    <property type="molecule type" value="Genomic_DNA"/>
</dbReference>
<feature type="region of interest" description="Disordered" evidence="3">
    <location>
        <begin position="757"/>
        <end position="792"/>
    </location>
</feature>
<dbReference type="eggNOG" id="KOG2519">
    <property type="taxonomic scope" value="Eukaryota"/>
</dbReference>
<dbReference type="CDD" id="cd09870">
    <property type="entry name" value="PIN_YEN1"/>
    <property type="match status" value="1"/>
</dbReference>
<dbReference type="SUPFAM" id="SSF47807">
    <property type="entry name" value="5' to 3' exonuclease, C-terminal subdomain"/>
    <property type="match status" value="1"/>
</dbReference>
<feature type="compositionally biased region" description="Polar residues" evidence="3">
    <location>
        <begin position="656"/>
        <end position="668"/>
    </location>
</feature>
<organism evidence="6 7">
    <name type="scientific">Ophiocordyceps sinensis (strain Co18 / CGMCC 3.14243)</name>
    <name type="common">Yarsagumba caterpillar fungus</name>
    <name type="synonym">Hirsutella sinensis</name>
    <dbReference type="NCBI Taxonomy" id="911162"/>
    <lineage>
        <taxon>Eukaryota</taxon>
        <taxon>Fungi</taxon>
        <taxon>Dikarya</taxon>
        <taxon>Ascomycota</taxon>
        <taxon>Pezizomycotina</taxon>
        <taxon>Sordariomycetes</taxon>
        <taxon>Hypocreomycetidae</taxon>
        <taxon>Hypocreales</taxon>
        <taxon>Ophiocordycipitaceae</taxon>
        <taxon>Ophiocordyceps</taxon>
    </lineage>
</organism>
<dbReference type="InterPro" id="IPR036279">
    <property type="entry name" value="5-3_exonuclease_C_sf"/>
</dbReference>
<dbReference type="InterPro" id="IPR037316">
    <property type="entry name" value="Yen1_H3TH"/>
</dbReference>
<evidence type="ECO:0000313" key="7">
    <source>
        <dbReference type="Proteomes" id="UP000019374"/>
    </source>
</evidence>
<feature type="compositionally biased region" description="Low complexity" evidence="3">
    <location>
        <begin position="457"/>
        <end position="469"/>
    </location>
</feature>
<feature type="region of interest" description="Disordered" evidence="3">
    <location>
        <begin position="454"/>
        <end position="473"/>
    </location>
</feature>
<dbReference type="OrthoDB" id="2959108at2759"/>
<keyword evidence="6" id="KW-0255">Endonuclease</keyword>
<dbReference type="InterPro" id="IPR029060">
    <property type="entry name" value="PIN-like_dom_sf"/>
</dbReference>
<dbReference type="SMART" id="SM00485">
    <property type="entry name" value="XPGN"/>
    <property type="match status" value="1"/>
</dbReference>
<dbReference type="HOGENOM" id="CLU_007575_0_0_1"/>
<dbReference type="PANTHER" id="PTHR11081:SF75">
    <property type="entry name" value="ENDONUCLEASE, PUTATIVE (AFU_ORTHOLOGUE AFUA_3G13260)-RELATED"/>
    <property type="match status" value="1"/>
</dbReference>
<feature type="compositionally biased region" description="Basic residues" evidence="3">
    <location>
        <begin position="625"/>
        <end position="634"/>
    </location>
</feature>
<dbReference type="FunFam" id="3.40.50.1010:FF:000037">
    <property type="entry name" value="Rad2-like endonuclease, putative (AFU_orthologue AFUA_3G13260)"/>
    <property type="match status" value="1"/>
</dbReference>
<accession>T5A8H4</accession>
<evidence type="ECO:0000256" key="3">
    <source>
        <dbReference type="SAM" id="MobiDB-lite"/>
    </source>
</evidence>
<dbReference type="GO" id="GO:0008821">
    <property type="term" value="F:crossover junction DNA endonuclease activity"/>
    <property type="evidence" value="ECO:0007669"/>
    <property type="project" value="InterPro"/>
</dbReference>
<dbReference type="SMART" id="SM00484">
    <property type="entry name" value="XPGI"/>
    <property type="match status" value="1"/>
</dbReference>
<dbReference type="AlphaFoldDB" id="T5A8H4"/>
<evidence type="ECO:0000256" key="2">
    <source>
        <dbReference type="ARBA" id="ARBA00022801"/>
    </source>
</evidence>
<dbReference type="PRINTS" id="PR00853">
    <property type="entry name" value="XPGRADSUPER"/>
</dbReference>